<dbReference type="AlphaFoldDB" id="A0A9D1H993"/>
<reference evidence="1" key="1">
    <citation type="submission" date="2020-10" db="EMBL/GenBank/DDBJ databases">
        <authorList>
            <person name="Gilroy R."/>
        </authorList>
    </citation>
    <scope>NUCLEOTIDE SEQUENCE</scope>
    <source>
        <strain evidence="1">1383</strain>
    </source>
</reference>
<gene>
    <name evidence="1" type="ORF">IAC44_03135</name>
</gene>
<evidence type="ECO:0008006" key="3">
    <source>
        <dbReference type="Google" id="ProtNLM"/>
    </source>
</evidence>
<organism evidence="1 2">
    <name type="scientific">Candidatus Merdimorpha stercoravium</name>
    <dbReference type="NCBI Taxonomy" id="2840863"/>
    <lineage>
        <taxon>Bacteria</taxon>
        <taxon>Pseudomonadati</taxon>
        <taxon>Bacteroidota</taxon>
        <taxon>Flavobacteriia</taxon>
        <taxon>Flavobacteriales</taxon>
        <taxon>Candidatus Merdimorpha</taxon>
    </lineage>
</organism>
<feature type="non-terminal residue" evidence="1">
    <location>
        <position position="1"/>
    </location>
</feature>
<proteinExistence type="predicted"/>
<reference evidence="1" key="2">
    <citation type="journal article" date="2021" name="PeerJ">
        <title>Extensive microbial diversity within the chicken gut microbiome revealed by metagenomics and culture.</title>
        <authorList>
            <person name="Gilroy R."/>
            <person name="Ravi A."/>
            <person name="Getino M."/>
            <person name="Pursley I."/>
            <person name="Horton D.L."/>
            <person name="Alikhan N.F."/>
            <person name="Baker D."/>
            <person name="Gharbi K."/>
            <person name="Hall N."/>
            <person name="Watson M."/>
            <person name="Adriaenssens E.M."/>
            <person name="Foster-Nyarko E."/>
            <person name="Jarju S."/>
            <person name="Secka A."/>
            <person name="Antonio M."/>
            <person name="Oren A."/>
            <person name="Chaudhuri R.R."/>
            <person name="La Ragione R."/>
            <person name="Hildebrand F."/>
            <person name="Pallen M.J."/>
        </authorList>
    </citation>
    <scope>NUCLEOTIDE SEQUENCE</scope>
    <source>
        <strain evidence="1">1383</strain>
    </source>
</reference>
<evidence type="ECO:0000313" key="1">
    <source>
        <dbReference type="EMBL" id="HIT97811.1"/>
    </source>
</evidence>
<dbReference type="Pfam" id="PF19579">
    <property type="entry name" value="FtsL_2"/>
    <property type="match status" value="1"/>
</dbReference>
<dbReference type="EMBL" id="DVLY01000074">
    <property type="protein sequence ID" value="HIT97811.1"/>
    <property type="molecule type" value="Genomic_DNA"/>
</dbReference>
<comment type="caution">
    <text evidence="1">The sequence shown here is derived from an EMBL/GenBank/DDBJ whole genome shotgun (WGS) entry which is preliminary data.</text>
</comment>
<evidence type="ECO:0000313" key="2">
    <source>
        <dbReference type="Proteomes" id="UP000824161"/>
    </source>
</evidence>
<accession>A0A9D1H993</accession>
<name>A0A9D1H993_9FLAO</name>
<protein>
    <recommendedName>
        <fullName evidence="3">Cell division protein FtsL</fullName>
    </recommendedName>
</protein>
<dbReference type="Proteomes" id="UP000824161">
    <property type="component" value="Unassembled WGS sequence"/>
</dbReference>
<sequence>GLVVVIAFAMVYSSASMDQKVYRIKNLTEQKNTLATEYVEIQSRISQVRMESGMLDRFSEQGFKPTDQPVNMIQVDKKK</sequence>
<dbReference type="InterPro" id="IPR045755">
    <property type="entry name" value="FtsL-like"/>
</dbReference>